<protein>
    <recommendedName>
        <fullName evidence="4">inositol-phosphate phosphatase</fullName>
        <ecNumber evidence="4">3.1.3.25</ecNumber>
    </recommendedName>
</protein>
<organism evidence="10 11">
    <name type="scientific">Podila minutissima</name>
    <dbReference type="NCBI Taxonomy" id="64525"/>
    <lineage>
        <taxon>Eukaryota</taxon>
        <taxon>Fungi</taxon>
        <taxon>Fungi incertae sedis</taxon>
        <taxon>Mucoromycota</taxon>
        <taxon>Mortierellomycotina</taxon>
        <taxon>Mortierellomycetes</taxon>
        <taxon>Mortierellales</taxon>
        <taxon>Mortierellaceae</taxon>
        <taxon>Podila</taxon>
    </lineage>
</organism>
<dbReference type="InterPro" id="IPR033942">
    <property type="entry name" value="IMPase"/>
</dbReference>
<gene>
    <name evidence="10" type="ORF">BG006_000337</name>
</gene>
<evidence type="ECO:0000256" key="2">
    <source>
        <dbReference type="ARBA" id="ARBA00001946"/>
    </source>
</evidence>
<dbReference type="GO" id="GO:0007165">
    <property type="term" value="P:signal transduction"/>
    <property type="evidence" value="ECO:0007669"/>
    <property type="project" value="TreeGrafter"/>
</dbReference>
<dbReference type="InterPro" id="IPR020550">
    <property type="entry name" value="Inositol_monophosphatase_CS"/>
</dbReference>
<evidence type="ECO:0000313" key="10">
    <source>
        <dbReference type="EMBL" id="KAF9335336.1"/>
    </source>
</evidence>
<accession>A0A9P5SQK9</accession>
<dbReference type="Gene3D" id="3.40.190.80">
    <property type="match status" value="1"/>
</dbReference>
<feature type="binding site" evidence="8">
    <location>
        <position position="106"/>
    </location>
    <ligand>
        <name>Mg(2+)</name>
        <dbReference type="ChEBI" id="CHEBI:18420"/>
        <label>1</label>
        <note>catalytic</note>
    </ligand>
</feature>
<comment type="cofactor">
    <cofactor evidence="2 8">
        <name>Mg(2+)</name>
        <dbReference type="ChEBI" id="CHEBI:18420"/>
    </cofactor>
</comment>
<keyword evidence="5 8" id="KW-0479">Metal-binding</keyword>
<dbReference type="AlphaFoldDB" id="A0A9P5SQK9"/>
<dbReference type="GO" id="GO:0046854">
    <property type="term" value="P:phosphatidylinositol phosphate biosynthetic process"/>
    <property type="evidence" value="ECO:0007669"/>
    <property type="project" value="InterPro"/>
</dbReference>
<proteinExistence type="inferred from homology"/>
<dbReference type="FunFam" id="3.30.540.10:FF:000004">
    <property type="entry name" value="Inositol-1-monophosphatase"/>
    <property type="match status" value="1"/>
</dbReference>
<dbReference type="PANTHER" id="PTHR20854:SF4">
    <property type="entry name" value="INOSITOL-1-MONOPHOSPHATASE-RELATED"/>
    <property type="match status" value="1"/>
</dbReference>
<dbReference type="PROSITE" id="PS00629">
    <property type="entry name" value="IMP_1"/>
    <property type="match status" value="1"/>
</dbReference>
<feature type="binding site" evidence="8">
    <location>
        <position position="103"/>
    </location>
    <ligand>
        <name>Mg(2+)</name>
        <dbReference type="ChEBI" id="CHEBI:18420"/>
        <label>1</label>
        <note>catalytic</note>
    </ligand>
</feature>
<comment type="caution">
    <text evidence="10">The sequence shown here is derived from an EMBL/GenBank/DDBJ whole genome shotgun (WGS) entry which is preliminary data.</text>
</comment>
<dbReference type="EC" id="3.1.3.25" evidence="4"/>
<dbReference type="Proteomes" id="UP000696485">
    <property type="component" value="Unassembled WGS sequence"/>
</dbReference>
<dbReference type="PRINTS" id="PR00377">
    <property type="entry name" value="IMPHPHTASES"/>
</dbReference>
<dbReference type="InterPro" id="IPR000760">
    <property type="entry name" value="Inositol_monophosphatase-like"/>
</dbReference>
<evidence type="ECO:0000313" key="11">
    <source>
        <dbReference type="Proteomes" id="UP000696485"/>
    </source>
</evidence>
<feature type="compositionally biased region" description="Polar residues" evidence="9">
    <location>
        <begin position="367"/>
        <end position="386"/>
    </location>
</feature>
<feature type="compositionally biased region" description="Low complexity" evidence="9">
    <location>
        <begin position="345"/>
        <end position="355"/>
    </location>
</feature>
<dbReference type="SUPFAM" id="SSF56655">
    <property type="entry name" value="Carbohydrate phosphatase"/>
    <property type="match status" value="1"/>
</dbReference>
<dbReference type="Pfam" id="PF00459">
    <property type="entry name" value="Inositol_P"/>
    <property type="match status" value="1"/>
</dbReference>
<dbReference type="PANTHER" id="PTHR20854">
    <property type="entry name" value="INOSITOL MONOPHOSPHATASE"/>
    <property type="match status" value="1"/>
</dbReference>
<evidence type="ECO:0000256" key="4">
    <source>
        <dbReference type="ARBA" id="ARBA00013106"/>
    </source>
</evidence>
<evidence type="ECO:0000256" key="1">
    <source>
        <dbReference type="ARBA" id="ARBA00001033"/>
    </source>
</evidence>
<comment type="similarity">
    <text evidence="3">Belongs to the inositol monophosphatase superfamily.</text>
</comment>
<dbReference type="PROSITE" id="PS00630">
    <property type="entry name" value="IMP_2"/>
    <property type="match status" value="1"/>
</dbReference>
<dbReference type="GO" id="GO:0008934">
    <property type="term" value="F:inositol monophosphate 1-phosphatase activity"/>
    <property type="evidence" value="ECO:0007669"/>
    <property type="project" value="InterPro"/>
</dbReference>
<dbReference type="GO" id="GO:0006020">
    <property type="term" value="P:inositol metabolic process"/>
    <property type="evidence" value="ECO:0007669"/>
    <property type="project" value="TreeGrafter"/>
</dbReference>
<dbReference type="InterPro" id="IPR020583">
    <property type="entry name" value="Inositol_monoP_metal-BS"/>
</dbReference>
<comment type="catalytic activity">
    <reaction evidence="1">
        <text>a myo-inositol phosphate + H2O = myo-inositol + phosphate</text>
        <dbReference type="Rhea" id="RHEA:24056"/>
        <dbReference type="ChEBI" id="CHEBI:15377"/>
        <dbReference type="ChEBI" id="CHEBI:17268"/>
        <dbReference type="ChEBI" id="CHEBI:43474"/>
        <dbReference type="ChEBI" id="CHEBI:84139"/>
        <dbReference type="EC" id="3.1.3.25"/>
    </reaction>
</comment>
<feature type="region of interest" description="Disordered" evidence="9">
    <location>
        <begin position="330"/>
        <end position="413"/>
    </location>
</feature>
<evidence type="ECO:0000256" key="5">
    <source>
        <dbReference type="ARBA" id="ARBA00022723"/>
    </source>
</evidence>
<keyword evidence="6" id="KW-0378">Hydrolase</keyword>
<evidence type="ECO:0000256" key="6">
    <source>
        <dbReference type="ARBA" id="ARBA00022801"/>
    </source>
</evidence>
<keyword evidence="11" id="KW-1185">Reference proteome</keyword>
<dbReference type="GO" id="GO:0046872">
    <property type="term" value="F:metal ion binding"/>
    <property type="evidence" value="ECO:0007669"/>
    <property type="project" value="UniProtKB-KW"/>
</dbReference>
<dbReference type="CDD" id="cd01639">
    <property type="entry name" value="IMPase"/>
    <property type="match status" value="1"/>
</dbReference>
<evidence type="ECO:0000256" key="9">
    <source>
        <dbReference type="SAM" id="MobiDB-lite"/>
    </source>
</evidence>
<name>A0A9P5SQK9_9FUNG</name>
<feature type="binding site" evidence="8">
    <location>
        <position position="260"/>
    </location>
    <ligand>
        <name>Mg(2+)</name>
        <dbReference type="ChEBI" id="CHEBI:18420"/>
        <label>1</label>
        <note>catalytic</note>
    </ligand>
</feature>
<dbReference type="Gene3D" id="3.30.540.10">
    <property type="entry name" value="Fructose-1,6-Bisphosphatase, subunit A, domain 1"/>
    <property type="match status" value="1"/>
</dbReference>
<feature type="binding site" evidence="8">
    <location>
        <position position="83"/>
    </location>
    <ligand>
        <name>Mg(2+)</name>
        <dbReference type="ChEBI" id="CHEBI:18420"/>
        <label>1</label>
        <note>catalytic</note>
    </ligand>
</feature>
<reference evidence="10" key="1">
    <citation type="journal article" date="2020" name="Fungal Divers.">
        <title>Resolving the Mortierellaceae phylogeny through synthesis of multi-gene phylogenetics and phylogenomics.</title>
        <authorList>
            <person name="Vandepol N."/>
            <person name="Liber J."/>
            <person name="Desiro A."/>
            <person name="Na H."/>
            <person name="Kennedy M."/>
            <person name="Barry K."/>
            <person name="Grigoriev I.V."/>
            <person name="Miller A.N."/>
            <person name="O'Donnell K."/>
            <person name="Stajich J.E."/>
            <person name="Bonito G."/>
        </authorList>
    </citation>
    <scope>NUCLEOTIDE SEQUENCE</scope>
    <source>
        <strain evidence="10">NVP1</strain>
    </source>
</reference>
<feature type="binding site" evidence="8">
    <location>
        <position position="105"/>
    </location>
    <ligand>
        <name>Mg(2+)</name>
        <dbReference type="ChEBI" id="CHEBI:18420"/>
        <label>1</label>
        <note>catalytic</note>
    </ligand>
</feature>
<dbReference type="EMBL" id="JAAAUY010000105">
    <property type="protein sequence ID" value="KAF9335336.1"/>
    <property type="molecule type" value="Genomic_DNA"/>
</dbReference>
<sequence length="534" mass="58241">MAEQHSYTTADLESFLHFAISLAQLAGPIILEGFNSRFTPERSALLVKKGNTADLVTEWDQKVEKIVRAEIASKMKGHCFIGEETVAAGEECGLTNAPTWIVDPIDGTTNFVHGFPFVAISIGLAINQEPVVGVIYNPMMNQLFTAAKGQGAYVSKIDENPREQGRRLPLSYPHAPLPLQDISMALIAGEYGSSRGTKDINARTVSMRNLAAVEPAAWTPGRKAGHAHGIRCLGTAAMNMMCVAQGQFDMYWEVGPWEWDICAGIIIIRESGGVVVDGCGREVTDGELLIGRRILCVRACSDEDGNSSPEAIAAAQRKIIEEAWSIVEDVEAPRNSQQRPDTRDQQTQTDAATSRLGGYITIGPRASSRSRASVGTSTSRMISVDNSAEESGQDAQDNDNNDNNDDDDDHEPLVRDVTFSHNHIPGQTPMDTRSVGWVFFVYQTGKYKGHKTLCKSCLGIYMCPECKTTELPRIPHMKQHHKHQPPLPPKTTCCKARRPFTSLACVCCGSTRMGPRAHPTPGVPQPPETADDSP</sequence>
<evidence type="ECO:0000256" key="8">
    <source>
        <dbReference type="PIRSR" id="PIRSR600760-2"/>
    </source>
</evidence>
<evidence type="ECO:0000256" key="3">
    <source>
        <dbReference type="ARBA" id="ARBA00009759"/>
    </source>
</evidence>
<keyword evidence="7 8" id="KW-0460">Magnesium</keyword>
<evidence type="ECO:0000256" key="7">
    <source>
        <dbReference type="ARBA" id="ARBA00022842"/>
    </source>
</evidence>
<feature type="compositionally biased region" description="Acidic residues" evidence="9">
    <location>
        <begin position="387"/>
        <end position="410"/>
    </location>
</feature>
<feature type="region of interest" description="Disordered" evidence="9">
    <location>
        <begin position="515"/>
        <end position="534"/>
    </location>
</feature>